<dbReference type="OrthoDB" id="1001730at2"/>
<evidence type="ECO:0000313" key="3">
    <source>
        <dbReference type="EMBL" id="PSR52765.1"/>
    </source>
</evidence>
<dbReference type="EMBL" id="PYFT01000001">
    <property type="protein sequence ID" value="PSR52765.1"/>
    <property type="molecule type" value="Genomic_DNA"/>
</dbReference>
<keyword evidence="1" id="KW-0732">Signal</keyword>
<keyword evidence="4" id="KW-1185">Reference proteome</keyword>
<evidence type="ECO:0000256" key="1">
    <source>
        <dbReference type="SAM" id="SignalP"/>
    </source>
</evidence>
<dbReference type="Pfam" id="PF13884">
    <property type="entry name" value="Peptidase_S74"/>
    <property type="match status" value="1"/>
</dbReference>
<feature type="signal peptide" evidence="1">
    <location>
        <begin position="1"/>
        <end position="22"/>
    </location>
</feature>
<gene>
    <name evidence="3" type="ORF">AHMF7605_04125</name>
</gene>
<dbReference type="AlphaFoldDB" id="A0A2T2YB75"/>
<evidence type="ECO:0000313" key="4">
    <source>
        <dbReference type="Proteomes" id="UP000240357"/>
    </source>
</evidence>
<protein>
    <recommendedName>
        <fullName evidence="2">Peptidase S74 domain-containing protein</fullName>
    </recommendedName>
</protein>
<dbReference type="InterPro" id="IPR030392">
    <property type="entry name" value="S74_ICA"/>
</dbReference>
<evidence type="ECO:0000259" key="2">
    <source>
        <dbReference type="PROSITE" id="PS51688"/>
    </source>
</evidence>
<accession>A0A2T2YB75</accession>
<feature type="chain" id="PRO_5015433011" description="Peptidase S74 domain-containing protein" evidence="1">
    <location>
        <begin position="23"/>
        <end position="476"/>
    </location>
</feature>
<dbReference type="PROSITE" id="PS51688">
    <property type="entry name" value="ICA"/>
    <property type="match status" value="1"/>
</dbReference>
<organism evidence="3 4">
    <name type="scientific">Adhaeribacter arboris</name>
    <dbReference type="NCBI Taxonomy" id="2072846"/>
    <lineage>
        <taxon>Bacteria</taxon>
        <taxon>Pseudomonadati</taxon>
        <taxon>Bacteroidota</taxon>
        <taxon>Cytophagia</taxon>
        <taxon>Cytophagales</taxon>
        <taxon>Hymenobacteraceae</taxon>
        <taxon>Adhaeribacter</taxon>
    </lineage>
</organism>
<feature type="domain" description="Peptidase S74" evidence="2">
    <location>
        <begin position="276"/>
        <end position="371"/>
    </location>
</feature>
<reference evidence="3 4" key="1">
    <citation type="submission" date="2018-03" db="EMBL/GenBank/DDBJ databases">
        <title>Adhaeribacter sp. HMF7605 Genome sequencing and assembly.</title>
        <authorList>
            <person name="Kang H."/>
            <person name="Kang J."/>
            <person name="Cha I."/>
            <person name="Kim H."/>
            <person name="Joh K."/>
        </authorList>
    </citation>
    <scope>NUCLEOTIDE SEQUENCE [LARGE SCALE GENOMIC DNA]</scope>
    <source>
        <strain evidence="3 4">HMF7605</strain>
    </source>
</reference>
<sequence length="476" mass="51844">MKKSLLLLVLSATCFVTSESWAQQNWVEGGNNLTGVGRIGSNTNNSVIFETNNLERARVTAAGLWGFGTEEPNAKVHINSSLEQIPFRVQIQNTTKLLVYKNGGVSIGTFVNPPTNGLYVEGRVGLGASLPSAKLHIKHNSTRSAPHLFLYEDDSDYVRINFGNTNTTNYFALAALPAASNAAAKLNFRYSNTDDILTVQGNEKVGINNNNPQADLHVRHGLGSGTTNGLRLHNAGPNNENWNLYVLNTTGALELYQNGEFRGSFDDVSGVYTAASDIKMKKDIQKSDAVLPKVLQLGVKKYHFQKNVSTDTKYYGMIAQEVEKIFPEVVHHRQADDGTEHYTLDYSAFGVLAVKAIQEQQQTIASLTDRIARLEAAIGTNNVSGLKDIDLAGVSLEQNQPNPFNQVTTFRYTLPVGTNGMLKIYEASSGTLVKTLPAPAIGQVQVNANDFKAGTYVYTLVVNGKVAASKQMLIVQ</sequence>
<dbReference type="Proteomes" id="UP000240357">
    <property type="component" value="Unassembled WGS sequence"/>
</dbReference>
<comment type="caution">
    <text evidence="3">The sequence shown here is derived from an EMBL/GenBank/DDBJ whole genome shotgun (WGS) entry which is preliminary data.</text>
</comment>
<proteinExistence type="predicted"/>
<name>A0A2T2YB75_9BACT</name>
<dbReference type="RefSeq" id="WP_106926715.1">
    <property type="nucleotide sequence ID" value="NZ_PYFT01000001.1"/>
</dbReference>